<comment type="caution">
    <text evidence="1">The sequence shown here is derived from an EMBL/GenBank/DDBJ whole genome shotgun (WGS) entry which is preliminary data.</text>
</comment>
<keyword evidence="2" id="KW-1185">Reference proteome</keyword>
<dbReference type="InterPro" id="IPR016024">
    <property type="entry name" value="ARM-type_fold"/>
</dbReference>
<dbReference type="GeneID" id="98066843"/>
<dbReference type="RefSeq" id="WP_019233621.1">
    <property type="nucleotide sequence ID" value="NZ_CAAAHR010000060.1"/>
</dbReference>
<organism evidence="1 2">
    <name type="scientific">Legionella anisa</name>
    <dbReference type="NCBI Taxonomy" id="28082"/>
    <lineage>
        <taxon>Bacteria</taxon>
        <taxon>Pseudomonadati</taxon>
        <taxon>Pseudomonadota</taxon>
        <taxon>Gammaproteobacteria</taxon>
        <taxon>Legionellales</taxon>
        <taxon>Legionellaceae</taxon>
        <taxon>Legionella</taxon>
    </lineage>
</organism>
<dbReference type="AlphaFoldDB" id="A0AAX0WQ81"/>
<accession>A0AAX0WQ81</accession>
<reference evidence="1" key="1">
    <citation type="submission" date="2017-12" db="EMBL/GenBank/DDBJ databases">
        <title>FDA dAtabase for Regulatory Grade micrObial Sequences (FDA-ARGOS): Supporting development and validation of Infectious Disease Dx tests.</title>
        <authorList>
            <person name="Kerrigan L."/>
            <person name="Tallon L.J."/>
            <person name="Sadzewicz L."/>
            <person name="Sengamalay N."/>
            <person name="Ott S."/>
            <person name="Godinez A."/>
            <person name="Nagaraj S."/>
            <person name="Vavikolanu K."/>
            <person name="Vyas G."/>
            <person name="Nadendla S."/>
            <person name="Aluvathingal J."/>
            <person name="Sichtig H."/>
        </authorList>
    </citation>
    <scope>NUCLEOTIDE SEQUENCE [LARGE SCALE GENOMIC DNA]</scope>
    <source>
        <strain evidence="1">FDAARGOS_200</strain>
    </source>
</reference>
<dbReference type="EMBL" id="NBTX02000004">
    <property type="protein sequence ID" value="PNL60842.1"/>
    <property type="molecule type" value="Genomic_DNA"/>
</dbReference>
<dbReference type="Proteomes" id="UP000192511">
    <property type="component" value="Unassembled WGS sequence"/>
</dbReference>
<protein>
    <submittedName>
        <fullName evidence="1">Uncharacterized protein</fullName>
    </submittedName>
</protein>
<proteinExistence type="predicted"/>
<gene>
    <name evidence="1" type="ORF">A6J39_006200</name>
</gene>
<evidence type="ECO:0000313" key="2">
    <source>
        <dbReference type="Proteomes" id="UP000192511"/>
    </source>
</evidence>
<dbReference type="SUPFAM" id="SSF48371">
    <property type="entry name" value="ARM repeat"/>
    <property type="match status" value="1"/>
</dbReference>
<name>A0AAX0WQ81_9GAMM</name>
<evidence type="ECO:0000313" key="1">
    <source>
        <dbReference type="EMBL" id="PNL60842.1"/>
    </source>
</evidence>
<sequence>MGDSLGVGSLFPTGFLTTPFDQYPGAKAPQLSSEELELLIAHLDHFIKKTPSGTLTESNLGYWLTYALQRALNLYNEKAAQQICALLYNLYDDENPDLLVSILSQTLDGVFEGQTVAYAWMDNLFTATFDSKNNSAIVAINYIFSQLLEKTGDKLSSVIAKNIEEGSEKGKNAILVLVRALANATSISDNQPTAELIAELLRSFVRKSPGIISTALTEEIMYSSFKGKSGIYVLIGAIKNAIGDNPKVVQILSRILIDVNKMCSAGLVDSLCKIHEVGPYKGEHTLHVLLTSLVSAAYIDQNSETLSALIDAVHQIWKSNFDDKVNLALTQTIHTGDHVDLNGIMMIVRALTAAIDHQLQIAPIIEFLNNFIKSDPADLGAAFTHQAPKSTISDYTLSPLQLLINALSNNKNSFLETRLQNTISKLASSKSAVEMSFSLEGEPKLVFVKKVVNAHSLTQAEMTRLLETGEKPHSSPVDPGFFLTRNNLEKQLFFQGCIMDKGREANKDEVSEKKVACNSF</sequence>